<dbReference type="InterPro" id="IPR028098">
    <property type="entry name" value="Glyco_trans_4-like_N"/>
</dbReference>
<gene>
    <name evidence="4" type="ORF">FDY95_03085</name>
</gene>
<evidence type="ECO:0000259" key="3">
    <source>
        <dbReference type="Pfam" id="PF13439"/>
    </source>
</evidence>
<comment type="caution">
    <text evidence="4">The sequence shown here is derived from an EMBL/GenBank/DDBJ whole genome shotgun (WGS) entry which is preliminary data.</text>
</comment>
<feature type="domain" description="Glycosyl transferase family 1" evidence="2">
    <location>
        <begin position="222"/>
        <end position="381"/>
    </location>
</feature>
<sequence>MSAAAEAETCAEAAATSWSRRSFTHSLLHSLDIAVNTRFLLPGDQLEGIGRFTYETLRRLVRQHPEHTFHFLFDRAFDKRYLFGPNVVPHVLGPPARHPLLFVAWFEGAVAAWLRRHRPAVLLSTDGFTTLMTSVPRVTVVHDLAFEHFPQDVSWLVRRYYHFFFPRFVRASRRLVAVSEATRQDVVQTYGVDPRRIDIVYNAADAHFRPLPAAAQPAVRQQFSGGRPYILFVGALQPRKNLVNLLRAFDQFKTQTGSDTQLLIVGRKAWKAGPIFDVYQQMQHQPAVHLTGRVTDEELVQLYGAARACAYVPYFEGFGIPIVEAQQSGCPVLTSDRSSMPEVAGPGGALLADPFSVDELAAALTRLDADEALRAQLVQQGFENVRRFSWDESARRLWRSIEAAVGEGGK</sequence>
<dbReference type="AlphaFoldDB" id="A0A5R8WWT9"/>
<proteinExistence type="predicted"/>
<reference evidence="4 5" key="1">
    <citation type="submission" date="2019-05" db="EMBL/GenBank/DDBJ databases">
        <title>Hymenobacter edaphi sp. nov., isolated from abandoned arsenic-contaminated farmland soil.</title>
        <authorList>
            <person name="Nie L."/>
        </authorList>
    </citation>
    <scope>NUCLEOTIDE SEQUENCE [LARGE SCALE GENOMIC DNA]</scope>
    <source>
        <strain evidence="4 5">1-3-3-8</strain>
    </source>
</reference>
<evidence type="ECO:0000259" key="2">
    <source>
        <dbReference type="Pfam" id="PF00534"/>
    </source>
</evidence>
<dbReference type="OrthoDB" id="9801609at2"/>
<dbReference type="CDD" id="cd03809">
    <property type="entry name" value="GT4_MtfB-like"/>
    <property type="match status" value="1"/>
</dbReference>
<keyword evidence="5" id="KW-1185">Reference proteome</keyword>
<accession>A0A5R8WWT9</accession>
<keyword evidence="1 4" id="KW-0808">Transferase</keyword>
<evidence type="ECO:0000313" key="4">
    <source>
        <dbReference type="EMBL" id="TLM96990.1"/>
    </source>
</evidence>
<dbReference type="GO" id="GO:0009103">
    <property type="term" value="P:lipopolysaccharide biosynthetic process"/>
    <property type="evidence" value="ECO:0007669"/>
    <property type="project" value="TreeGrafter"/>
</dbReference>
<dbReference type="InterPro" id="IPR001296">
    <property type="entry name" value="Glyco_trans_1"/>
</dbReference>
<name>A0A5R8WWT9_9BACT</name>
<dbReference type="Gene3D" id="3.40.50.2000">
    <property type="entry name" value="Glycogen Phosphorylase B"/>
    <property type="match status" value="2"/>
</dbReference>
<evidence type="ECO:0000256" key="1">
    <source>
        <dbReference type="ARBA" id="ARBA00022679"/>
    </source>
</evidence>
<dbReference type="Pfam" id="PF00534">
    <property type="entry name" value="Glycos_transf_1"/>
    <property type="match status" value="1"/>
</dbReference>
<dbReference type="GO" id="GO:0016757">
    <property type="term" value="F:glycosyltransferase activity"/>
    <property type="evidence" value="ECO:0007669"/>
    <property type="project" value="InterPro"/>
</dbReference>
<evidence type="ECO:0000313" key="5">
    <source>
        <dbReference type="Proteomes" id="UP000305517"/>
    </source>
</evidence>
<dbReference type="Proteomes" id="UP000305517">
    <property type="component" value="Unassembled WGS sequence"/>
</dbReference>
<organism evidence="4 5">
    <name type="scientific">Hymenobacter jeollabukensis</name>
    <dbReference type="NCBI Taxonomy" id="2025313"/>
    <lineage>
        <taxon>Bacteria</taxon>
        <taxon>Pseudomonadati</taxon>
        <taxon>Bacteroidota</taxon>
        <taxon>Cytophagia</taxon>
        <taxon>Cytophagales</taxon>
        <taxon>Hymenobacteraceae</taxon>
        <taxon>Hymenobacter</taxon>
    </lineage>
</organism>
<dbReference type="Pfam" id="PF13439">
    <property type="entry name" value="Glyco_transf_4"/>
    <property type="match status" value="1"/>
</dbReference>
<feature type="domain" description="Glycosyltransferase subfamily 4-like N-terminal" evidence="3">
    <location>
        <begin position="48"/>
        <end position="206"/>
    </location>
</feature>
<dbReference type="SUPFAM" id="SSF53756">
    <property type="entry name" value="UDP-Glycosyltransferase/glycogen phosphorylase"/>
    <property type="match status" value="1"/>
</dbReference>
<dbReference type="PANTHER" id="PTHR46401:SF2">
    <property type="entry name" value="GLYCOSYLTRANSFERASE WBBK-RELATED"/>
    <property type="match status" value="1"/>
</dbReference>
<protein>
    <submittedName>
        <fullName evidence="4">Glycosyltransferase family 4 protein</fullName>
    </submittedName>
</protein>
<dbReference type="PANTHER" id="PTHR46401">
    <property type="entry name" value="GLYCOSYLTRANSFERASE WBBK-RELATED"/>
    <property type="match status" value="1"/>
</dbReference>
<dbReference type="EMBL" id="VAJM01000001">
    <property type="protein sequence ID" value="TLM96990.1"/>
    <property type="molecule type" value="Genomic_DNA"/>
</dbReference>